<name>A0A9P1H2X1_9PEZI</name>
<evidence type="ECO:0000313" key="6">
    <source>
        <dbReference type="Proteomes" id="UP000838763"/>
    </source>
</evidence>
<dbReference type="AlphaFoldDB" id="A0A9P1H2X1"/>
<evidence type="ECO:0000256" key="2">
    <source>
        <dbReference type="ARBA" id="ARBA00023043"/>
    </source>
</evidence>
<feature type="domain" description="Prion-inhibition and propagation HeLo" evidence="4">
    <location>
        <begin position="6"/>
        <end position="209"/>
    </location>
</feature>
<dbReference type="Pfam" id="PF12796">
    <property type="entry name" value="Ank_2"/>
    <property type="match status" value="1"/>
</dbReference>
<dbReference type="Proteomes" id="UP000838763">
    <property type="component" value="Unassembled WGS sequence"/>
</dbReference>
<keyword evidence="6" id="KW-1185">Reference proteome</keyword>
<dbReference type="PANTHER" id="PTHR24123">
    <property type="entry name" value="ANKYRIN REPEAT-CONTAINING"/>
    <property type="match status" value="1"/>
</dbReference>
<dbReference type="PANTHER" id="PTHR24123:SF33">
    <property type="entry name" value="PROTEIN HOS4"/>
    <property type="match status" value="1"/>
</dbReference>
<dbReference type="SMART" id="SM00248">
    <property type="entry name" value="ANK"/>
    <property type="match status" value="5"/>
</dbReference>
<keyword evidence="1" id="KW-0677">Repeat</keyword>
<dbReference type="SUPFAM" id="SSF48403">
    <property type="entry name" value="Ankyrin repeat"/>
    <property type="match status" value="1"/>
</dbReference>
<protein>
    <recommendedName>
        <fullName evidence="4">Prion-inhibition and propagation HeLo domain-containing protein</fullName>
    </recommendedName>
</protein>
<dbReference type="PROSITE" id="PS50297">
    <property type="entry name" value="ANK_REP_REGION"/>
    <property type="match status" value="2"/>
</dbReference>
<dbReference type="Pfam" id="PF14479">
    <property type="entry name" value="HeLo"/>
    <property type="match status" value="1"/>
</dbReference>
<dbReference type="Pfam" id="PF00023">
    <property type="entry name" value="Ank"/>
    <property type="match status" value="1"/>
</dbReference>
<dbReference type="InterPro" id="IPR038305">
    <property type="entry name" value="HeLo_sf"/>
</dbReference>
<proteinExistence type="predicted"/>
<evidence type="ECO:0000259" key="4">
    <source>
        <dbReference type="Pfam" id="PF14479"/>
    </source>
</evidence>
<sequence length="784" mass="86054">MAEAAGLALGVVSFVTAVSGVFVSVVECFEYVQLGRSFGKDYEKSQVRLAALKLELTRWGVSVGILPDPATGVPRQVAPVESKIAAVVVRLLESVRDDVVELQRKSQRYRDDAIHGNDGRDVEIAGVESLTAASRILESRSTAVIEKRLEKLSLRKKVSWALYEKKHFDRILDDITELFTRLESLLPAEIKPYQQSLCVYEVEEIQEDQPEQVLTLLHEAAAANGDKLLKETVEKALVARGTGHTWERTEVGDQVQLEQGDRIASGSQAWAPIGRVGHNYGVTWTYKYSPAKVCKWTKVAGRGGVLLASPLAPGQTAARFDPTEAGEARQLRAYMKLAISDLTPSILFLVTTIPLLEDWAEPNNMDQMTLDTDMDTMLEELQRIARDIDPDNIGILCAIDRAVVARALRKPQGLRAEDHQAKVAGHLYRYYASHKTMNASISADSYPIARPRHLPSLSPNDEVLKTDPLSSWEREQISSQRLSAPGKIGDMYQRTILHDVATHIDDASSDARAGLTAATRELVEAGADPNAVDCAKRTPLHWSVAQGAGSLIPLVIPDKVTPCALHQIDAAQSSPMHLAARVYEINPRRGISVDHLRVIHQFSLQHQDNSFQHLENPIDTETEACKQLQGWGMLHFAAANGWTETLHALLDNGIVVDDYHSRSGHTALSIAAQRGNVKAVQYLLSRHGFLSPNDRDNGRTAISYAAENGNPDHAGCTPLFHAVTAGRKDAVQLLLLAGAANPRIATNANTTPLSVALKGKDEEMIRMLKDPPPLRATRAAPLRR</sequence>
<dbReference type="OrthoDB" id="20872at2759"/>
<dbReference type="EMBL" id="CALLCH030000011">
    <property type="protein sequence ID" value="CAI4214423.1"/>
    <property type="molecule type" value="Genomic_DNA"/>
</dbReference>
<dbReference type="InterPro" id="IPR029498">
    <property type="entry name" value="HeLo_dom"/>
</dbReference>
<organism evidence="5 6">
    <name type="scientific">Parascedosporium putredinis</name>
    <dbReference type="NCBI Taxonomy" id="1442378"/>
    <lineage>
        <taxon>Eukaryota</taxon>
        <taxon>Fungi</taxon>
        <taxon>Dikarya</taxon>
        <taxon>Ascomycota</taxon>
        <taxon>Pezizomycotina</taxon>
        <taxon>Sordariomycetes</taxon>
        <taxon>Hypocreomycetidae</taxon>
        <taxon>Microascales</taxon>
        <taxon>Microascaceae</taxon>
        <taxon>Parascedosporium</taxon>
    </lineage>
</organism>
<reference evidence="5" key="1">
    <citation type="submission" date="2022-11" db="EMBL/GenBank/DDBJ databases">
        <authorList>
            <person name="Scott C."/>
            <person name="Bruce N."/>
        </authorList>
    </citation>
    <scope>NUCLEOTIDE SEQUENCE</scope>
</reference>
<keyword evidence="2 3" id="KW-0040">ANK repeat</keyword>
<dbReference type="InterPro" id="IPR051165">
    <property type="entry name" value="Multifunctional_ANK_Repeat"/>
</dbReference>
<dbReference type="InterPro" id="IPR036770">
    <property type="entry name" value="Ankyrin_rpt-contain_sf"/>
</dbReference>
<comment type="caution">
    <text evidence="5">The sequence shown here is derived from an EMBL/GenBank/DDBJ whole genome shotgun (WGS) entry which is preliminary data.</text>
</comment>
<feature type="repeat" description="ANK" evidence="3">
    <location>
        <begin position="714"/>
        <end position="739"/>
    </location>
</feature>
<dbReference type="Gene3D" id="1.20.120.1020">
    <property type="entry name" value="Prion-inhibition and propagation, HeLo domain"/>
    <property type="match status" value="1"/>
</dbReference>
<dbReference type="PROSITE" id="PS50088">
    <property type="entry name" value="ANK_REPEAT"/>
    <property type="match status" value="2"/>
</dbReference>
<evidence type="ECO:0000256" key="3">
    <source>
        <dbReference type="PROSITE-ProRule" id="PRU00023"/>
    </source>
</evidence>
<accession>A0A9P1H2X1</accession>
<dbReference type="InterPro" id="IPR002110">
    <property type="entry name" value="Ankyrin_rpt"/>
</dbReference>
<evidence type="ECO:0000313" key="5">
    <source>
        <dbReference type="EMBL" id="CAI4214423.1"/>
    </source>
</evidence>
<evidence type="ECO:0000256" key="1">
    <source>
        <dbReference type="ARBA" id="ARBA00022737"/>
    </source>
</evidence>
<gene>
    <name evidence="5" type="ORF">PPNO1_LOCUS4154</name>
</gene>
<dbReference type="Gene3D" id="1.25.40.20">
    <property type="entry name" value="Ankyrin repeat-containing domain"/>
    <property type="match status" value="3"/>
</dbReference>
<feature type="repeat" description="ANK" evidence="3">
    <location>
        <begin position="663"/>
        <end position="695"/>
    </location>
</feature>